<accession>A0A485LA81</accession>
<gene>
    <name evidence="8" type="primary">Aste57867_18392</name>
    <name evidence="7" type="ORF">As57867_018330</name>
    <name evidence="8" type="ORF">ASTE57867_18392</name>
</gene>
<reference evidence="7" key="2">
    <citation type="submission" date="2019-06" db="EMBL/GenBank/DDBJ databases">
        <title>Genomics analysis of Aphanomyces spp. identifies a new class of oomycete effector associated with host adaptation.</title>
        <authorList>
            <person name="Gaulin E."/>
        </authorList>
    </citation>
    <scope>NUCLEOTIDE SEQUENCE</scope>
    <source>
        <strain evidence="7">CBS 578.67</strain>
    </source>
</reference>
<keyword evidence="2 4" id="KW-0863">Zinc-finger</keyword>
<organism evidence="8 9">
    <name type="scientific">Aphanomyces stellatus</name>
    <dbReference type="NCBI Taxonomy" id="120398"/>
    <lineage>
        <taxon>Eukaryota</taxon>
        <taxon>Sar</taxon>
        <taxon>Stramenopiles</taxon>
        <taxon>Oomycota</taxon>
        <taxon>Saprolegniomycetes</taxon>
        <taxon>Saprolegniales</taxon>
        <taxon>Verrucalvaceae</taxon>
        <taxon>Aphanomyces</taxon>
    </lineage>
</organism>
<dbReference type="InterPro" id="IPR046341">
    <property type="entry name" value="SET_dom_sf"/>
</dbReference>
<dbReference type="Gene3D" id="2.170.270.10">
    <property type="entry name" value="SET domain"/>
    <property type="match status" value="1"/>
</dbReference>
<name>A0A485LA81_9STRA</name>
<dbReference type="InterPro" id="IPR001214">
    <property type="entry name" value="SET_dom"/>
</dbReference>
<dbReference type="SUPFAM" id="SSF82199">
    <property type="entry name" value="SET domain"/>
    <property type="match status" value="1"/>
</dbReference>
<reference evidence="8 9" key="1">
    <citation type="submission" date="2019-03" db="EMBL/GenBank/DDBJ databases">
        <authorList>
            <person name="Gaulin E."/>
            <person name="Dumas B."/>
        </authorList>
    </citation>
    <scope>NUCLEOTIDE SEQUENCE [LARGE SCALE GENOMIC DNA]</scope>
    <source>
        <strain evidence="8">CBS 568.67</strain>
    </source>
</reference>
<evidence type="ECO:0000313" key="8">
    <source>
        <dbReference type="EMBL" id="VFT95128.1"/>
    </source>
</evidence>
<dbReference type="OrthoDB" id="57654at2759"/>
<evidence type="ECO:0000256" key="1">
    <source>
        <dbReference type="ARBA" id="ARBA00022723"/>
    </source>
</evidence>
<dbReference type="GO" id="GO:0008270">
    <property type="term" value="F:zinc ion binding"/>
    <property type="evidence" value="ECO:0007669"/>
    <property type="project" value="UniProtKB-KW"/>
</dbReference>
<protein>
    <submittedName>
        <fullName evidence="8">Aste57867_18392 protein</fullName>
    </submittedName>
</protein>
<evidence type="ECO:0000313" key="7">
    <source>
        <dbReference type="EMBL" id="KAF0690201.1"/>
    </source>
</evidence>
<dbReference type="PANTHER" id="PTHR47332:SF4">
    <property type="entry name" value="SET DOMAIN-CONTAINING PROTEIN 5"/>
    <property type="match status" value="1"/>
</dbReference>
<evidence type="ECO:0000259" key="6">
    <source>
        <dbReference type="PROSITE" id="PS50865"/>
    </source>
</evidence>
<dbReference type="Proteomes" id="UP000332933">
    <property type="component" value="Unassembled WGS sequence"/>
</dbReference>
<dbReference type="EMBL" id="VJMH01006389">
    <property type="protein sequence ID" value="KAF0690201.1"/>
    <property type="molecule type" value="Genomic_DNA"/>
</dbReference>
<dbReference type="SUPFAM" id="SSF144232">
    <property type="entry name" value="HIT/MYND zinc finger-like"/>
    <property type="match status" value="1"/>
</dbReference>
<dbReference type="PROSITE" id="PS50865">
    <property type="entry name" value="ZF_MYND_2"/>
    <property type="match status" value="1"/>
</dbReference>
<dbReference type="PANTHER" id="PTHR47332">
    <property type="entry name" value="SET DOMAIN-CONTAINING PROTEIN 5"/>
    <property type="match status" value="1"/>
</dbReference>
<dbReference type="Gene3D" id="6.10.140.2220">
    <property type="match status" value="1"/>
</dbReference>
<evidence type="ECO:0000313" key="9">
    <source>
        <dbReference type="Proteomes" id="UP000332933"/>
    </source>
</evidence>
<proteinExistence type="predicted"/>
<keyword evidence="1" id="KW-0479">Metal-binding</keyword>
<feature type="domain" description="SET" evidence="5">
    <location>
        <begin position="238"/>
        <end position="353"/>
    </location>
</feature>
<keyword evidence="9" id="KW-1185">Reference proteome</keyword>
<evidence type="ECO:0000259" key="5">
    <source>
        <dbReference type="PROSITE" id="PS50280"/>
    </source>
</evidence>
<keyword evidence="3" id="KW-0862">Zinc</keyword>
<dbReference type="EMBL" id="CAADRA010006410">
    <property type="protein sequence ID" value="VFT95128.1"/>
    <property type="molecule type" value="Genomic_DNA"/>
</dbReference>
<feature type="domain" description="MYND-type" evidence="6">
    <location>
        <begin position="182"/>
        <end position="229"/>
    </location>
</feature>
<dbReference type="AlphaFoldDB" id="A0A485LA81"/>
<dbReference type="InterPro" id="IPR002893">
    <property type="entry name" value="Znf_MYND"/>
</dbReference>
<dbReference type="Pfam" id="PF00856">
    <property type="entry name" value="SET"/>
    <property type="match status" value="1"/>
</dbReference>
<evidence type="ECO:0000256" key="3">
    <source>
        <dbReference type="ARBA" id="ARBA00022833"/>
    </source>
</evidence>
<sequence length="448" mass="48879">MNWSVRSHLPKTAILVRSTYADPLHLKRPDHSSDECIHALSCLSIKVDPVPHQLTDGEIARLLISRSRADERYRGVLDQVLARFESVLREEILPLSSSVCDAGAAALLPEGIVYVPGVCDVLEAILKQVHALPALADPRVAELHLALSLDAARWLQHAHPGQLHFIVTRLGGPWATGPYRHCACCLVLLVAPKLCGGCKRRAYCWRACQRIDWTLSDHRMVSQGHKHWCRLGCGEEDVDWAVAAVPGQGFGLVAKTFVARGSRIFVDAGAERPHDVTSIVDDLVPIGGSVTDKFLRNAAEIGDGKAGLGMRLSRMNHACDPNAALVFDPTLRVKIVYDERDIAPGDAICISYTVFNGFFSGRRPSMPSPRRSRTIGALLATPTCAVAAVARSRLVDPMVDHWMRLRQFDAALAVVHELEALATTAHAPFMTWWSICDAGAKGCAALGR</sequence>
<dbReference type="InterPro" id="IPR053185">
    <property type="entry name" value="SET_domain_protein"/>
</dbReference>
<evidence type="ECO:0000256" key="2">
    <source>
        <dbReference type="ARBA" id="ARBA00022771"/>
    </source>
</evidence>
<dbReference type="PROSITE" id="PS50280">
    <property type="entry name" value="SET"/>
    <property type="match status" value="1"/>
</dbReference>
<evidence type="ECO:0000256" key="4">
    <source>
        <dbReference type="PROSITE-ProRule" id="PRU00134"/>
    </source>
</evidence>